<accession>A0A1W0CQ98</accession>
<sequence>MFNLGLFTGSAAGALVDASFRGVRFECLRSVDSAQRDQAMHEYPYLDGADVEDLGRKARKVSLSVFFWGRDYQQRLRDFVAALDQAGPGELIHPVFGSMPKAQVLDYQISHEADAPDSCTVEVNWVEATPGNPFFASQHPLQQVEAISALAAKARSLGGEAFAKAQGLLQNANTALTRLGALRVRLSDTVRQLAGMAQQGIAQVVDLLAYPQAFIGQVTSLVDEVANWRFGVKLDIWPGLKWEAEAKLPQATLADWNAMKDRLNGVSKKIGRASDTLNQAGKVLEVWTEDEIRIDALLKLTVSTSMANAAADLFRSEAAQPTLTPPALEQVAGDVRATLQQTIEQWRKALPGEDARQVIESLRDLGLQVQRSAAGLVAAKPPIVTRKVESAANLRQLAHLWYGDSGRAAELLRLNPQLAHPNHLQAGELIHGYAR</sequence>
<evidence type="ECO:0000313" key="3">
    <source>
        <dbReference type="Proteomes" id="UP000192721"/>
    </source>
</evidence>
<gene>
    <name evidence="2" type="ORF">B0T45_15540</name>
</gene>
<evidence type="ECO:0000313" key="2">
    <source>
        <dbReference type="EMBL" id="OQS36899.1"/>
    </source>
</evidence>
<organism evidence="2 3">
    <name type="scientific">Chromobacterium haemolyticum</name>
    <dbReference type="NCBI Taxonomy" id="394935"/>
    <lineage>
        <taxon>Bacteria</taxon>
        <taxon>Pseudomonadati</taxon>
        <taxon>Pseudomonadota</taxon>
        <taxon>Betaproteobacteria</taxon>
        <taxon>Neisseriales</taxon>
        <taxon>Chromobacteriaceae</taxon>
        <taxon>Chromobacterium</taxon>
    </lineage>
</organism>
<dbReference type="RefSeq" id="WP_081556101.1">
    <property type="nucleotide sequence ID" value="NZ_MUKV01000021.1"/>
</dbReference>
<dbReference type="EMBL" id="MUKV01000021">
    <property type="protein sequence ID" value="OQS36899.1"/>
    <property type="molecule type" value="Genomic_DNA"/>
</dbReference>
<dbReference type="InterPro" id="IPR009826">
    <property type="entry name" value="DNA_circ_N"/>
</dbReference>
<proteinExistence type="predicted"/>
<reference evidence="2 3" key="1">
    <citation type="submission" date="2017-02" db="EMBL/GenBank/DDBJ databases">
        <title>Chromobacterium haemolyticum H5244.</title>
        <authorList>
            <person name="Gulvik C.A."/>
        </authorList>
    </citation>
    <scope>NUCLEOTIDE SEQUENCE [LARGE SCALE GENOMIC DNA]</scope>
    <source>
        <strain evidence="2 3">H5244</strain>
    </source>
</reference>
<dbReference type="AlphaFoldDB" id="A0A1W0CQ98"/>
<protein>
    <recommendedName>
        <fullName evidence="1">DNA circulation N-terminal domain-containing protein</fullName>
    </recommendedName>
</protein>
<feature type="domain" description="DNA circulation N-terminal" evidence="1">
    <location>
        <begin position="15"/>
        <end position="99"/>
    </location>
</feature>
<comment type="caution">
    <text evidence="2">The sequence shown here is derived from an EMBL/GenBank/DDBJ whole genome shotgun (WGS) entry which is preliminary data.</text>
</comment>
<dbReference type="Pfam" id="PF07157">
    <property type="entry name" value="DNA_circ_N"/>
    <property type="match status" value="1"/>
</dbReference>
<name>A0A1W0CQ98_9NEIS</name>
<evidence type="ECO:0000259" key="1">
    <source>
        <dbReference type="Pfam" id="PF07157"/>
    </source>
</evidence>
<dbReference type="Proteomes" id="UP000192721">
    <property type="component" value="Unassembled WGS sequence"/>
</dbReference>